<dbReference type="KEGG" id="hse:Hsero_2357"/>
<dbReference type="AlphaFoldDB" id="D8IVB7"/>
<accession>D8IVB7</accession>
<evidence type="ECO:0000313" key="3">
    <source>
        <dbReference type="Proteomes" id="UP000000329"/>
    </source>
</evidence>
<proteinExistence type="predicted"/>
<protein>
    <submittedName>
        <fullName evidence="2">Uncharacterized protein</fullName>
    </submittedName>
</protein>
<name>D8IVB7_HERSS</name>
<reference evidence="2 3" key="1">
    <citation type="submission" date="2010-04" db="EMBL/GenBank/DDBJ databases">
        <title>The genome of Herbaspirillum seropedicae SmR1, an endophytic, nitrogen-fixing, plant-growth promoting beta-Proteobacteria.</title>
        <authorList>
            <person name="Pedrosa F.O."/>
            <person name="Monteiro R.A."/>
            <person name="Wassem R."/>
            <person name="Cruz L.M."/>
            <person name="Ayub R.A."/>
            <person name="Colauto N.B."/>
            <person name="Fernandez M.A."/>
            <person name="Fungaro M.H.P."/>
            <person name="Grisard E.C."/>
            <person name="Hungria M."/>
            <person name="Madeira H.M.F."/>
            <person name="Nodari R.O."/>
            <person name="Osaku C.A."/>
            <person name="Petzl-Erler M.L."/>
            <person name="Terenzi H."/>
            <person name="Vieira L.G.E."/>
            <person name="Almeida M.I.M."/>
            <person name="Alves L.R."/>
            <person name="Arantes O.M.N."/>
            <person name="Balsanelli E."/>
            <person name="Barcellos F.G."/>
            <person name="Baura V.A."/>
            <person name="Binde D.R."/>
            <person name="Campo R.J."/>
            <person name="Chubatsu L.S."/>
            <person name="Chueire L.M.O."/>
            <person name="Ciferri R.R."/>
            <person name="Correa L.C."/>
            <person name="da Conceicao Silva J.L."/>
            <person name="Dabul A.N.G."/>
            <person name="Dambros B.P."/>
            <person name="Faoro H."/>
            <person name="Favetti A."/>
            <person name="Friedermann G."/>
            <person name="Furlaneto M.C."/>
            <person name="Gasques L.S."/>
            <person name="Gimenes C.C.T."/>
            <person name="Gioppo N.M.R."/>
            <person name="Glienke-Blanco C."/>
            <person name="Godoy L.P."/>
            <person name="Guerra M.P."/>
            <person name="Karp S."/>
            <person name="Kava-Cordeiro V."/>
            <person name="Margarido V.P."/>
            <person name="Mathioni S.M."/>
            <person name="Menck-Soares M.A."/>
            <person name="Murace N.K."/>
            <person name="Nicolas M.F."/>
            <person name="Oliveira C.E.C."/>
            <person name="Pagnan N.A.B."/>
            <person name="Pamphile J.A."/>
            <person name="Patussi E.V."/>
            <person name="Pereira L.F.P."/>
            <person name="Pereira-Ferrari L."/>
            <person name="Pinto F.G.S."/>
            <person name="Precoma C."/>
            <person name="Prioli A.J."/>
            <person name="Prioli S.M.A.P."/>
            <person name="Raittz R.T."/>
            <person name="Ramos H.J.O."/>
            <person name="Ribeiro E.M.S.F."/>
            <person name="Rigo L.U."/>
            <person name="Rocha C.L.M.S.C."/>
            <person name="Rocha S.N."/>
            <person name="Santos K."/>
            <person name="Satori D."/>
            <person name="Silva A.G."/>
            <person name="Simao R.C.G."/>
            <person name="Soares M.A.M."/>
            <person name="Souza E.M."/>
            <person name="Steffens M.B.R."/>
            <person name="Steindel M."/>
            <person name="Tadra-Sfeir M.Z."/>
            <person name="Takahashi E.K."/>
            <person name="Torres R.A."/>
            <person name="Valle J.S."/>
            <person name="Vernal J.I."/>
            <person name="Vilas-Boas L.A."/>
            <person name="Watanabe M.A.E."/>
            <person name="Weiss V.A."/>
            <person name="Yates M.A."/>
            <person name="Souza E.M."/>
        </authorList>
    </citation>
    <scope>NUCLEOTIDE SEQUENCE [LARGE SCALE GENOMIC DNA]</scope>
    <source>
        <strain evidence="2 3">SmR1</strain>
    </source>
</reference>
<dbReference type="EMBL" id="CP002039">
    <property type="protein sequence ID" value="ADJ63856.1"/>
    <property type="molecule type" value="Genomic_DNA"/>
</dbReference>
<dbReference type="Proteomes" id="UP000000329">
    <property type="component" value="Chromosome"/>
</dbReference>
<sequence length="106" mass="11518">MYSPSLSTGESHRSPRHSGPAAPGRVSPGEGQDLGGLMSEKIKDEAPQIGGVYRVVHVRKGTFRMRVYLINDEWATGVVLGDGGAELKGEEISIRISFAKFFPMEE</sequence>
<dbReference type="HOGENOM" id="CLU_2219505_0_0_4"/>
<gene>
    <name evidence="2" type="ordered locus">Hsero_2357</name>
</gene>
<organism evidence="2 3">
    <name type="scientific">Herbaspirillum seropedicae (strain SmR1)</name>
    <dbReference type="NCBI Taxonomy" id="757424"/>
    <lineage>
        <taxon>Bacteria</taxon>
        <taxon>Pseudomonadati</taxon>
        <taxon>Pseudomonadota</taxon>
        <taxon>Betaproteobacteria</taxon>
        <taxon>Burkholderiales</taxon>
        <taxon>Oxalobacteraceae</taxon>
        <taxon>Herbaspirillum</taxon>
    </lineage>
</organism>
<keyword evidence="3" id="KW-1185">Reference proteome</keyword>
<feature type="region of interest" description="Disordered" evidence="1">
    <location>
        <begin position="1"/>
        <end position="39"/>
    </location>
</feature>
<evidence type="ECO:0000313" key="2">
    <source>
        <dbReference type="EMBL" id="ADJ63856.1"/>
    </source>
</evidence>
<evidence type="ECO:0000256" key="1">
    <source>
        <dbReference type="SAM" id="MobiDB-lite"/>
    </source>
</evidence>